<dbReference type="InterPro" id="IPR036249">
    <property type="entry name" value="Thioredoxin-like_sf"/>
</dbReference>
<evidence type="ECO:0000259" key="5">
    <source>
        <dbReference type="PROSITE" id="PS51352"/>
    </source>
</evidence>
<dbReference type="Proteomes" id="UP001597512">
    <property type="component" value="Unassembled WGS sequence"/>
</dbReference>
<keyword evidence="4" id="KW-0676">Redox-active center</keyword>
<evidence type="ECO:0000256" key="4">
    <source>
        <dbReference type="ARBA" id="ARBA00023284"/>
    </source>
</evidence>
<gene>
    <name evidence="6" type="ORF">ACFS25_08420</name>
</gene>
<dbReference type="PANTHER" id="PTHR42852:SF6">
    <property type="entry name" value="THIOL:DISULFIDE INTERCHANGE PROTEIN DSBE"/>
    <property type="match status" value="1"/>
</dbReference>
<accession>A0ABW6AEE0</accession>
<dbReference type="RefSeq" id="WP_381498591.1">
    <property type="nucleotide sequence ID" value="NZ_JBHUOM010000002.1"/>
</dbReference>
<protein>
    <submittedName>
        <fullName evidence="6">TlpA family protein disulfide reductase</fullName>
    </submittedName>
</protein>
<dbReference type="InterPro" id="IPR050553">
    <property type="entry name" value="Thioredoxin_ResA/DsbE_sf"/>
</dbReference>
<comment type="subcellular location">
    <subcellularLocation>
        <location evidence="1">Cell envelope</location>
    </subcellularLocation>
</comment>
<feature type="domain" description="Thioredoxin" evidence="5">
    <location>
        <begin position="328"/>
        <end position="472"/>
    </location>
</feature>
<evidence type="ECO:0000313" key="6">
    <source>
        <dbReference type="EMBL" id="MFD2933801.1"/>
    </source>
</evidence>
<dbReference type="SUPFAM" id="SSF52833">
    <property type="entry name" value="Thioredoxin-like"/>
    <property type="match status" value="1"/>
</dbReference>
<keyword evidence="2" id="KW-0201">Cytochrome c-type biogenesis</keyword>
<keyword evidence="7" id="KW-1185">Reference proteome</keyword>
<name>A0ABW6AEE0_9BACT</name>
<proteinExistence type="predicted"/>
<organism evidence="6 7">
    <name type="scientific">Spirosoma flavum</name>
    <dbReference type="NCBI Taxonomy" id="2048557"/>
    <lineage>
        <taxon>Bacteria</taxon>
        <taxon>Pseudomonadati</taxon>
        <taxon>Bacteroidota</taxon>
        <taxon>Cytophagia</taxon>
        <taxon>Cytophagales</taxon>
        <taxon>Cytophagaceae</taxon>
        <taxon>Spirosoma</taxon>
    </lineage>
</organism>
<dbReference type="EMBL" id="JBHUOM010000002">
    <property type="protein sequence ID" value="MFD2933801.1"/>
    <property type="molecule type" value="Genomic_DNA"/>
</dbReference>
<reference evidence="7" key="1">
    <citation type="journal article" date="2019" name="Int. J. Syst. Evol. Microbiol.">
        <title>The Global Catalogue of Microorganisms (GCM) 10K type strain sequencing project: providing services to taxonomists for standard genome sequencing and annotation.</title>
        <authorList>
            <consortium name="The Broad Institute Genomics Platform"/>
            <consortium name="The Broad Institute Genome Sequencing Center for Infectious Disease"/>
            <person name="Wu L."/>
            <person name="Ma J."/>
        </authorList>
    </citation>
    <scope>NUCLEOTIDE SEQUENCE [LARGE SCALE GENOMIC DNA]</scope>
    <source>
        <strain evidence="7">KCTC 52490</strain>
    </source>
</reference>
<keyword evidence="3" id="KW-1015">Disulfide bond</keyword>
<dbReference type="PANTHER" id="PTHR42852">
    <property type="entry name" value="THIOL:DISULFIDE INTERCHANGE PROTEIN DSBE"/>
    <property type="match status" value="1"/>
</dbReference>
<dbReference type="InterPro" id="IPR013740">
    <property type="entry name" value="Redoxin"/>
</dbReference>
<evidence type="ECO:0000256" key="2">
    <source>
        <dbReference type="ARBA" id="ARBA00022748"/>
    </source>
</evidence>
<dbReference type="Gene3D" id="3.40.30.10">
    <property type="entry name" value="Glutaredoxin"/>
    <property type="match status" value="1"/>
</dbReference>
<dbReference type="PROSITE" id="PS51257">
    <property type="entry name" value="PROKAR_LIPOPROTEIN"/>
    <property type="match status" value="1"/>
</dbReference>
<dbReference type="CDD" id="cd02966">
    <property type="entry name" value="TlpA_like_family"/>
    <property type="match status" value="1"/>
</dbReference>
<comment type="caution">
    <text evidence="6">The sequence shown here is derived from an EMBL/GenBank/DDBJ whole genome shotgun (WGS) entry which is preliminary data.</text>
</comment>
<evidence type="ECO:0000256" key="1">
    <source>
        <dbReference type="ARBA" id="ARBA00004196"/>
    </source>
</evidence>
<evidence type="ECO:0000256" key="3">
    <source>
        <dbReference type="ARBA" id="ARBA00023157"/>
    </source>
</evidence>
<dbReference type="PROSITE" id="PS51352">
    <property type="entry name" value="THIOREDOXIN_2"/>
    <property type="match status" value="1"/>
</dbReference>
<sequence>MTTLRYFTYPLFFFFGFSLTSCQGADTLKITLHRSFLTASKINLTSVDMISMESMSIGHVLHRATNQTILGVIIPQSQFASLEIDGVFIPLFLEPGYDLQLYLDTLSRQPSVRFEGHSASANTYLTKANAIRMRVEQSAGKFYFELSAAEFVTHLKATKGLYAQLDQTFLAKLTLADSLKEVLSGRNQANLAFMQQNYAMTHPQPNQPADPLNVAGPPLPFSPHFIQTKMAEYAMVMNVYVSYTLPNLLGLQQMSSEQKSLLVDQYIQTGTFTPAEKEYLRAKNVHAWLTLVGISPETDVLFARYKTSFPHSVYFPTLAQLYHKWSTLAPGQPAPDFYGVTPMGDTLALSSLKGKVVYVDVWATWCGPCRAEFPQAKQLQQQFSADSAVVFLYVSIDQNQAAWKKLLQEDPQFEGVHINQVSTEQAGSLWKPYLLSGIPRYLLIDQQGRIVQANADRPSSGKVAEAIQKLLF</sequence>
<dbReference type="Pfam" id="PF08534">
    <property type="entry name" value="Redoxin"/>
    <property type="match status" value="1"/>
</dbReference>
<dbReference type="InterPro" id="IPR013766">
    <property type="entry name" value="Thioredoxin_domain"/>
</dbReference>
<evidence type="ECO:0000313" key="7">
    <source>
        <dbReference type="Proteomes" id="UP001597512"/>
    </source>
</evidence>